<comment type="caution">
    <text evidence="4">The sequence shown here is derived from an EMBL/GenBank/DDBJ whole genome shotgun (WGS) entry which is preliminary data.</text>
</comment>
<accession>A0A9E2KN85</accession>
<dbReference type="EMBL" id="JAHLFG010000071">
    <property type="protein sequence ID" value="MBU3827170.1"/>
    <property type="molecule type" value="Genomic_DNA"/>
</dbReference>
<dbReference type="Proteomes" id="UP000824150">
    <property type="component" value="Unassembled WGS sequence"/>
</dbReference>
<evidence type="ECO:0008006" key="6">
    <source>
        <dbReference type="Google" id="ProtNLM"/>
    </source>
</evidence>
<comment type="similarity">
    <text evidence="1">Belongs to the CvfB family.</text>
</comment>
<dbReference type="PIRSF" id="PIRSF012524">
    <property type="entry name" value="YitL_S1"/>
    <property type="match status" value="1"/>
</dbReference>
<dbReference type="Gene3D" id="2.40.50.140">
    <property type="entry name" value="Nucleic acid-binding proteins"/>
    <property type="match status" value="2"/>
</dbReference>
<evidence type="ECO:0000256" key="1">
    <source>
        <dbReference type="PIRNR" id="PIRNR012524"/>
    </source>
</evidence>
<dbReference type="InterPro" id="IPR014464">
    <property type="entry name" value="CvfB_fam"/>
</dbReference>
<dbReference type="PANTHER" id="PTHR37296">
    <property type="entry name" value="CONSERVED VIRULENCE FACTOR B"/>
    <property type="match status" value="1"/>
</dbReference>
<protein>
    <recommendedName>
        <fullName evidence="6">GntR family transcriptional regulator</fullName>
    </recommendedName>
</protein>
<evidence type="ECO:0000313" key="4">
    <source>
        <dbReference type="EMBL" id="MBU3827170.1"/>
    </source>
</evidence>
<proteinExistence type="inferred from homology"/>
<organism evidence="4 5">
    <name type="scientific">Candidatus Anaerobiospirillum merdipullorum</name>
    <dbReference type="NCBI Taxonomy" id="2838450"/>
    <lineage>
        <taxon>Bacteria</taxon>
        <taxon>Pseudomonadati</taxon>
        <taxon>Pseudomonadota</taxon>
        <taxon>Gammaproteobacteria</taxon>
        <taxon>Aeromonadales</taxon>
        <taxon>Succinivibrionaceae</taxon>
        <taxon>Anaerobiospirillum</taxon>
    </lineage>
</organism>
<evidence type="ECO:0000259" key="2">
    <source>
        <dbReference type="Pfam" id="PF13509"/>
    </source>
</evidence>
<dbReference type="Pfam" id="PF17783">
    <property type="entry name" value="WHD_CvfB"/>
    <property type="match status" value="1"/>
</dbReference>
<dbReference type="PANTHER" id="PTHR37296:SF1">
    <property type="entry name" value="CONSERVED VIRULENCE FACTOR B"/>
    <property type="match status" value="1"/>
</dbReference>
<evidence type="ECO:0000259" key="3">
    <source>
        <dbReference type="Pfam" id="PF17783"/>
    </source>
</evidence>
<dbReference type="InterPro" id="IPR040764">
    <property type="entry name" value="CvfB_WH"/>
</dbReference>
<sequence>MNAQSPLGIRIPLTVVDIKDAGAYVDADVYGNLFVPHSQLPADLKIGDKLEVFLYHDGGRVLATAKKPYLELGMVGALRVNSIECGTAYLDLGIPKELVVPVSEQRGYFETGTYVLIYVAIDDDGRLFGTQRFSRYLSDVAPAHTYASGDEVTIVPLARTPLGLRVAVDDQYFGLIYRTELKQPLTLGKRMRAYILQQREDGKLDLGLQRPGRGGVEQAADEIWQLLQRAQGQLPFGDKSDPEEIEDYLHISKGKFKKAIGALYKQRLIEIYDDKIVLVNNDKQDKA</sequence>
<feature type="domain" description="Conserved virulence factor B-like winged helix" evidence="3">
    <location>
        <begin position="222"/>
        <end position="278"/>
    </location>
</feature>
<dbReference type="AlphaFoldDB" id="A0A9E2KN85"/>
<evidence type="ECO:0000313" key="5">
    <source>
        <dbReference type="Proteomes" id="UP000824150"/>
    </source>
</evidence>
<feature type="domain" description="Conserved virulence factor B first S1" evidence="2">
    <location>
        <begin position="8"/>
        <end position="65"/>
    </location>
</feature>
<reference evidence="4" key="2">
    <citation type="submission" date="2021-04" db="EMBL/GenBank/DDBJ databases">
        <authorList>
            <person name="Gilroy R."/>
        </authorList>
    </citation>
    <scope>NUCLEOTIDE SEQUENCE</scope>
    <source>
        <strain evidence="4">687</strain>
    </source>
</reference>
<dbReference type="InterPro" id="IPR039566">
    <property type="entry name" value="CvfB_S1_st"/>
</dbReference>
<dbReference type="InterPro" id="IPR036388">
    <property type="entry name" value="WH-like_DNA-bd_sf"/>
</dbReference>
<name>A0A9E2KN85_9GAMM</name>
<reference evidence="4" key="1">
    <citation type="journal article" date="2021" name="PeerJ">
        <title>Extensive microbial diversity within the chicken gut microbiome revealed by metagenomics and culture.</title>
        <authorList>
            <person name="Gilroy R."/>
            <person name="Ravi A."/>
            <person name="Getino M."/>
            <person name="Pursley I."/>
            <person name="Horton D.L."/>
            <person name="Alikhan N.F."/>
            <person name="Baker D."/>
            <person name="Gharbi K."/>
            <person name="Hall N."/>
            <person name="Watson M."/>
            <person name="Adriaenssens E.M."/>
            <person name="Foster-Nyarko E."/>
            <person name="Jarju S."/>
            <person name="Secka A."/>
            <person name="Antonio M."/>
            <person name="Oren A."/>
            <person name="Chaudhuri R.R."/>
            <person name="La Ragione R."/>
            <person name="Hildebrand F."/>
            <person name="Pallen M.J."/>
        </authorList>
    </citation>
    <scope>NUCLEOTIDE SEQUENCE</scope>
    <source>
        <strain evidence="4">687</strain>
    </source>
</reference>
<dbReference type="Pfam" id="PF13509">
    <property type="entry name" value="S1_2"/>
    <property type="match status" value="1"/>
</dbReference>
<dbReference type="Gene3D" id="1.10.10.10">
    <property type="entry name" value="Winged helix-like DNA-binding domain superfamily/Winged helix DNA-binding domain"/>
    <property type="match status" value="1"/>
</dbReference>
<dbReference type="InterPro" id="IPR012340">
    <property type="entry name" value="NA-bd_OB-fold"/>
</dbReference>
<gene>
    <name evidence="4" type="ORF">IAA31_06750</name>
</gene>